<feature type="transmembrane region" description="Helical" evidence="1">
    <location>
        <begin position="18"/>
        <end position="38"/>
    </location>
</feature>
<feature type="transmembrane region" description="Helical" evidence="1">
    <location>
        <begin position="139"/>
        <end position="159"/>
    </location>
</feature>
<dbReference type="Pfam" id="PF12730">
    <property type="entry name" value="ABC2_membrane_4"/>
    <property type="match status" value="1"/>
</dbReference>
<keyword evidence="1" id="KW-0812">Transmembrane</keyword>
<feature type="transmembrane region" description="Helical" evidence="1">
    <location>
        <begin position="50"/>
        <end position="73"/>
    </location>
</feature>
<proteinExistence type="predicted"/>
<reference evidence="2 3" key="1">
    <citation type="journal article" date="2024" name="Fungal Genet. Biol.">
        <title>The porcine skin microbiome exhibits broad fungal antagonism.</title>
        <authorList>
            <person name="De La Cruz K.F."/>
            <person name="Townsend E.C."/>
            <person name="Alex Cheong J.Z."/>
            <person name="Salamzade R."/>
            <person name="Liu A."/>
            <person name="Sandstrom S."/>
            <person name="Davila E."/>
            <person name="Huang L."/>
            <person name="Xu K.H."/>
            <person name="Wu S.Y."/>
            <person name="Meudt J.J."/>
            <person name="Shanmuganayagam D."/>
            <person name="Gibson A.L.F."/>
            <person name="Kalan L.R."/>
        </authorList>
    </citation>
    <scope>NUCLEOTIDE SEQUENCE [LARGE SCALE GENOMIC DNA]</scope>
    <source>
        <strain evidence="2 3">LK2625</strain>
    </source>
</reference>
<dbReference type="RefSeq" id="WP_368630110.1">
    <property type="nucleotide sequence ID" value="NZ_JAYWLU010000023.1"/>
</dbReference>
<accession>A0ABV3V5T2</accession>
<keyword evidence="1" id="KW-1133">Transmembrane helix</keyword>
<evidence type="ECO:0000256" key="1">
    <source>
        <dbReference type="SAM" id="Phobius"/>
    </source>
</evidence>
<gene>
    <name evidence="2" type="ORF">VVR66_15200</name>
</gene>
<name>A0ABV3V5T2_9MICC</name>
<feature type="transmembrane region" description="Helical" evidence="1">
    <location>
        <begin position="221"/>
        <end position="242"/>
    </location>
</feature>
<keyword evidence="1" id="KW-0472">Membrane</keyword>
<dbReference type="EMBL" id="JAYWLU010000023">
    <property type="protein sequence ID" value="MEX3596061.1"/>
    <property type="molecule type" value="Genomic_DNA"/>
</dbReference>
<evidence type="ECO:0000313" key="3">
    <source>
        <dbReference type="Proteomes" id="UP001558481"/>
    </source>
</evidence>
<comment type="caution">
    <text evidence="2">The sequence shown here is derived from an EMBL/GenBank/DDBJ whole genome shotgun (WGS) entry which is preliminary data.</text>
</comment>
<organism evidence="2 3">
    <name type="scientific">Kocuria carniphila</name>
    <dbReference type="NCBI Taxonomy" id="262208"/>
    <lineage>
        <taxon>Bacteria</taxon>
        <taxon>Bacillati</taxon>
        <taxon>Actinomycetota</taxon>
        <taxon>Actinomycetes</taxon>
        <taxon>Micrococcales</taxon>
        <taxon>Micrococcaceae</taxon>
        <taxon>Kocuria</taxon>
    </lineage>
</organism>
<keyword evidence="3" id="KW-1185">Reference proteome</keyword>
<protein>
    <submittedName>
        <fullName evidence="2">ABC transporter permease</fullName>
    </submittedName>
</protein>
<feature type="transmembrane region" description="Helical" evidence="1">
    <location>
        <begin position="171"/>
        <end position="190"/>
    </location>
</feature>
<feature type="transmembrane region" description="Helical" evidence="1">
    <location>
        <begin position="105"/>
        <end position="127"/>
    </location>
</feature>
<dbReference type="Proteomes" id="UP001558481">
    <property type="component" value="Unassembled WGS sequence"/>
</dbReference>
<evidence type="ECO:0000313" key="2">
    <source>
        <dbReference type="EMBL" id="MEX3596061.1"/>
    </source>
</evidence>
<sequence>MNGLVVANEFAKMRHLKFGLVATIMVLGVLALSLFAVVSSPDFDPDTPEAWNALLAGMSLGIPLLSPLLLAVLASRQTDIEHQGNGWLMQSTAGITPGGLCRAKLAALGIIVTAVTIGTSLIVLTLGKVLAGILPPAPLAHWAGFTLCMLMVNLAVLALHILLSAKVENQLVALGIGVLGCILAVFSQGLPTAATHATPWGYYALAQAAGYEGETIQAQAIAYPSIAALAVIVGVVFAVLTFRFDRQEA</sequence>